<evidence type="ECO:0000256" key="2">
    <source>
        <dbReference type="ARBA" id="ARBA00005179"/>
    </source>
</evidence>
<keyword evidence="8" id="KW-0378">Hydrolase</keyword>
<evidence type="ECO:0000256" key="11">
    <source>
        <dbReference type="SAM" id="MobiDB-lite"/>
    </source>
</evidence>
<dbReference type="PROSITE" id="PS50075">
    <property type="entry name" value="CARRIER"/>
    <property type="match status" value="1"/>
</dbReference>
<dbReference type="Pfam" id="PF00698">
    <property type="entry name" value="Acyl_transf_1"/>
    <property type="match status" value="1"/>
</dbReference>
<evidence type="ECO:0000256" key="10">
    <source>
        <dbReference type="PROSITE-ProRule" id="PRU01363"/>
    </source>
</evidence>
<evidence type="ECO:0000256" key="3">
    <source>
        <dbReference type="ARBA" id="ARBA00007749"/>
    </source>
</evidence>
<organism evidence="15 16">
    <name type="scientific">Rhypophila decipiens</name>
    <dbReference type="NCBI Taxonomy" id="261697"/>
    <lineage>
        <taxon>Eukaryota</taxon>
        <taxon>Fungi</taxon>
        <taxon>Dikarya</taxon>
        <taxon>Ascomycota</taxon>
        <taxon>Pezizomycotina</taxon>
        <taxon>Sordariomycetes</taxon>
        <taxon>Sordariomycetidae</taxon>
        <taxon>Sordariales</taxon>
        <taxon>Naviculisporaceae</taxon>
        <taxon>Rhypophila</taxon>
    </lineage>
</organism>
<proteinExistence type="inferred from homology"/>
<dbReference type="InterPro" id="IPR014030">
    <property type="entry name" value="Ketoacyl_synth_N"/>
</dbReference>
<dbReference type="SUPFAM" id="SSF47336">
    <property type="entry name" value="ACP-like"/>
    <property type="match status" value="1"/>
</dbReference>
<dbReference type="SMART" id="SM01294">
    <property type="entry name" value="PKS_PP_betabranch"/>
    <property type="match status" value="1"/>
</dbReference>
<dbReference type="FunFam" id="1.10.1200.10:FF:000011">
    <property type="entry name" value="Sterigmatocystin biosynthesis polyketide synthase"/>
    <property type="match status" value="1"/>
</dbReference>
<dbReference type="SMART" id="SM00849">
    <property type="entry name" value="Lactamase_B"/>
    <property type="match status" value="1"/>
</dbReference>
<dbReference type="SMART" id="SM00823">
    <property type="entry name" value="PKS_PP"/>
    <property type="match status" value="1"/>
</dbReference>
<keyword evidence="16" id="KW-1185">Reference proteome</keyword>
<protein>
    <submittedName>
        <fullName evidence="15">Beta-ketoacyl synthase domain-containing protein</fullName>
    </submittedName>
</protein>
<dbReference type="Gene3D" id="3.60.15.10">
    <property type="entry name" value="Ribonuclease Z/Hydroxyacylglutathione hydrolase-like"/>
    <property type="match status" value="1"/>
</dbReference>
<dbReference type="InterPro" id="IPR042104">
    <property type="entry name" value="PKS_dehydratase_sf"/>
</dbReference>
<dbReference type="NCBIfam" id="TIGR04532">
    <property type="entry name" value="PT_fungal_PKS"/>
    <property type="match status" value="1"/>
</dbReference>
<keyword evidence="6" id="KW-0808">Transferase</keyword>
<dbReference type="Gene3D" id="3.30.70.3290">
    <property type="match status" value="1"/>
</dbReference>
<dbReference type="PROSITE" id="PS00606">
    <property type="entry name" value="KS3_1"/>
    <property type="match status" value="1"/>
</dbReference>
<gene>
    <name evidence="15" type="ORF">QBC37DRAFT_328177</name>
</gene>
<dbReference type="InterPro" id="IPR016039">
    <property type="entry name" value="Thiolase-like"/>
</dbReference>
<dbReference type="Pfam" id="PF16073">
    <property type="entry name" value="SAT"/>
    <property type="match status" value="2"/>
</dbReference>
<dbReference type="GO" id="GO:0004315">
    <property type="term" value="F:3-oxoacyl-[acyl-carrier-protein] synthase activity"/>
    <property type="evidence" value="ECO:0007669"/>
    <property type="project" value="InterPro"/>
</dbReference>
<dbReference type="SUPFAM" id="SSF52151">
    <property type="entry name" value="FabD/lysophospholipase-like"/>
    <property type="match status" value="1"/>
</dbReference>
<dbReference type="Gene3D" id="3.40.47.10">
    <property type="match status" value="1"/>
</dbReference>
<dbReference type="Proteomes" id="UP001301769">
    <property type="component" value="Unassembled WGS sequence"/>
</dbReference>
<name>A0AAN6Y0B6_9PEZI</name>
<feature type="region of interest" description="Disordered" evidence="11">
    <location>
        <begin position="2022"/>
        <end position="2042"/>
    </location>
</feature>
<dbReference type="GO" id="GO:0006633">
    <property type="term" value="P:fatty acid biosynthetic process"/>
    <property type="evidence" value="ECO:0007669"/>
    <property type="project" value="InterPro"/>
</dbReference>
<feature type="region of interest" description="C-terminal hotdog fold" evidence="10">
    <location>
        <begin position="1829"/>
        <end position="1981"/>
    </location>
</feature>
<dbReference type="Gene3D" id="3.40.366.10">
    <property type="entry name" value="Malonyl-Coenzyme A Acyl Carrier Protein, domain 2"/>
    <property type="match status" value="1"/>
</dbReference>
<comment type="caution">
    <text evidence="15">The sequence shown here is derived from an EMBL/GenBank/DDBJ whole genome shotgun (WGS) entry which is preliminary data.</text>
</comment>
<dbReference type="GO" id="GO:0004312">
    <property type="term" value="F:fatty acid synthase activity"/>
    <property type="evidence" value="ECO:0007669"/>
    <property type="project" value="TreeGrafter"/>
</dbReference>
<dbReference type="SUPFAM" id="SSF56281">
    <property type="entry name" value="Metallo-hydrolase/oxidoreductase"/>
    <property type="match status" value="1"/>
</dbReference>
<dbReference type="InterPro" id="IPR050091">
    <property type="entry name" value="PKS_NRPS_Biosynth_Enz"/>
</dbReference>
<dbReference type="InterPro" id="IPR006162">
    <property type="entry name" value="Ppantetheine_attach_site"/>
</dbReference>
<accession>A0AAN6Y0B6</accession>
<dbReference type="InterPro" id="IPR018201">
    <property type="entry name" value="Ketoacyl_synth_AS"/>
</dbReference>
<evidence type="ECO:0000256" key="5">
    <source>
        <dbReference type="ARBA" id="ARBA00022553"/>
    </source>
</evidence>
<feature type="domain" description="Ketosynthase family 3 (KS3)" evidence="13">
    <location>
        <begin position="708"/>
        <end position="1144"/>
    </location>
</feature>
<dbReference type="Gene3D" id="3.10.129.110">
    <property type="entry name" value="Polyketide synthase dehydratase"/>
    <property type="match status" value="1"/>
</dbReference>
<dbReference type="InterPro" id="IPR016035">
    <property type="entry name" value="Acyl_Trfase/lysoPLipase"/>
</dbReference>
<dbReference type="GO" id="GO:0016787">
    <property type="term" value="F:hydrolase activity"/>
    <property type="evidence" value="ECO:0007669"/>
    <property type="project" value="UniProtKB-KW"/>
</dbReference>
<dbReference type="Pfam" id="PF02801">
    <property type="entry name" value="Ketoacyl-synt_C"/>
    <property type="match status" value="1"/>
</dbReference>
<dbReference type="InterPro" id="IPR014031">
    <property type="entry name" value="Ketoacyl_synth_C"/>
</dbReference>
<dbReference type="InterPro" id="IPR047921">
    <property type="entry name" value="LACTB2-like_MBL-fold"/>
</dbReference>
<feature type="region of interest" description="N-terminal hotdog fold" evidence="10">
    <location>
        <begin position="1663"/>
        <end position="1789"/>
    </location>
</feature>
<dbReference type="InterPro" id="IPR036736">
    <property type="entry name" value="ACP-like_sf"/>
</dbReference>
<dbReference type="PANTHER" id="PTHR43775">
    <property type="entry name" value="FATTY ACID SYNTHASE"/>
    <property type="match status" value="1"/>
</dbReference>
<evidence type="ECO:0000259" key="12">
    <source>
        <dbReference type="PROSITE" id="PS50075"/>
    </source>
</evidence>
<dbReference type="InterPro" id="IPR020841">
    <property type="entry name" value="PKS_Beta-ketoAc_synthase_dom"/>
</dbReference>
<evidence type="ECO:0000259" key="14">
    <source>
        <dbReference type="PROSITE" id="PS52019"/>
    </source>
</evidence>
<evidence type="ECO:0000259" key="13">
    <source>
        <dbReference type="PROSITE" id="PS52004"/>
    </source>
</evidence>
<dbReference type="InterPro" id="IPR020806">
    <property type="entry name" value="PKS_PP-bd"/>
</dbReference>
<dbReference type="Pfam" id="PF00550">
    <property type="entry name" value="PP-binding"/>
    <property type="match status" value="1"/>
</dbReference>
<dbReference type="GO" id="GO:0031177">
    <property type="term" value="F:phosphopantetheine binding"/>
    <property type="evidence" value="ECO:0007669"/>
    <property type="project" value="InterPro"/>
</dbReference>
<dbReference type="Pfam" id="PF22621">
    <property type="entry name" value="CurL-like_PKS_C"/>
    <property type="match status" value="1"/>
</dbReference>
<sequence>MSSSSPSNMSKPQGFYSSAFWADYLTTQHSRLPKLGDVQESCGSSKRVVRFLGGNPGHMQLQGTNTYLVGTGRSRILIDTGEGRPSWIMNLTSYLDDHDISISDVLLTHWHKDHTGGLDDLLLQDAHIHVHKNNPDPGQRPLRDGQIFTTEGATLRVVLTPGHSDDHTCFVLEEDNALFTGDVVLGHGYSVAEDLGAYISSLRLMRRLCCTGVGYPGHGDVIKNLSRVLDMYIAQRDARERQVCSVLTHAAPTHAVISPSRRSSGPGKGLVNGGSTGGLTVEDVGARLYGEAATSSDSFDTAVRPLLDQVLFMLADHGKVGSRLVGAGTGQARHCPELPSGDVQDLLRRLHRQAKRPRHALLARFLREAIAVLRQEVQALPRDQRETVPAFADVVTLGSWWESLRRGPVGAGISIGLFSAAAVAVSPTLVDLVSRGAEGVRMAFVFCRHVGRVSQLLETTITPGSKDNNAPVASWASVITGLSAEVVQEELNLFNGQQQADRQAGKTTPLTSVSISHVDHASVGVTGPPARLSELFRTSKTLASSRWAQLPISGGLCHVPNVYNAQDVRSILQGARVSDPDRWGSRPVLQPLLSPHSGTPFQVTNAAGLIEAICAEALTKPLFFDKVADGAVTQIQANLMDLSSKRPPSVLDIFRYRTSIISDNILSTVTAQLATNNTVAQGVDLVDWVYLETSADDENQGNPGLPQDSKLAVVGMACRMPGDADTPEKFWELLVQGRDTVSEVPSDRFDLDAHFDPTMEGENTVGTRFGNFVSNPGFFDAGFFNMSPREAQQTDPMQRLALVTAYEALEMAGFVPGRTPSSHPSRVGTYYGQASDDYREVNASQKIGTYGIPGTERAFGNGRINYFFNFQGPSFNVDTACSSGLAAVQAACSALWAGEADTVVAGGLNIITSPDIYCMLGRGHFLSPTGQCKVWDAGADGYCRADGVGSVVIKRLEDALADNDVVLGTILAGATNHSSESVSITQPHAGIQKDNYRRVMDRAGVSPFDVNYVELHGTGTQVGDAVESESVLDFFAPPSQRRAGPVQRLGLGGVKSNIGHGEAAAGISSLIKVLLMYRHDMIPRHIGIKTTINPVVARHLAGRNAGIVSENTPWSPPGGASRKRYAIVNSFGAHGGNTTLLLEDPPAPAPPPPAEMADDDQTDDGYQEVVCISAKSKASLRGNVAALLAYLDANPGTRLKDVAYTTSARRIHHHIRVAEAEPTTARLRELLRQMTTDDAALDAHAVHVPKQRKKVVFAFSGQGCFYRGAAASLCERAPDFADLVVQLDRVVIQLGFPSVHAAVVDPSKAEENGSPLLTQLAIVVLQIALARYWVILGILPDAVIGHSLGEYAALCTAGVLSAADALFLVGHRAQLTAAACGETGSHAMLSVRGASLEAFIDTFPPETSGYEVSCINGRADVVVSGPKDRLDTLRSTLQQGAPELKCLPLDMPYAFHSAQLDPILDDFETAARQRVTFKTPEIPVFSPLLGQCLPASTDSAPVLNETYLPRATRGCVDFVSAVGAASTAGFADDGSVWLDIGPHPVCSNFVRNCLDKDSPLVTTLPSFRKSDDSLGAWSNTLATLHRLGLPVAWDEYFSRRKIEKSRQHRLLHLETYRWNNKNYWIPYDTTWTLDKADPLGTGLQKNKKSGFSDASSFFTSSVQRVSFEDINEKTLRLTALSDLWHPDMLGAAAGHKIHGRSVLTASIWADICLTVGEHAYKRLLPHTTKVFMDVRDMQVVEAQLIDDQDPSPSQFIRIEAELSLDLGRTQVRLWAAHCDGSPKSDRAFATAVVWYYPDTQDWQTEWQTASHLVGSRIETLWDSTSQGKVSALSRQATYQLFANVVDYDIRYQGMRRAALDSDALEAAADVVLDDDRHGTWHTPPHWIDGTFQLAGLVMNSFGDPKAGSPARDFFFITPGWRRLRLTEPLQAGVQYRNYVRMVPAEGEPGAYKGDIYLLRDQTIVGLCQGIKFKRVPRALMPVMFARRGNSNGVAKTKKPVAIVSSIPPVKAAPKVHQVFSVPKEPHAPPAEITPRSSSTTSEAEFHLPHVANSMRLIAQETGLDAEDLRSDTAFADVGVDSLMSLTLADKLQAELGVPVKASLFLECPTVGDLEKWLMKQG</sequence>
<evidence type="ECO:0000256" key="8">
    <source>
        <dbReference type="ARBA" id="ARBA00022801"/>
    </source>
</evidence>
<evidence type="ECO:0000256" key="9">
    <source>
        <dbReference type="ARBA" id="ARBA00022833"/>
    </source>
</evidence>
<evidence type="ECO:0000313" key="16">
    <source>
        <dbReference type="Proteomes" id="UP001301769"/>
    </source>
</evidence>
<keyword evidence="7" id="KW-0479">Metal-binding</keyword>
<dbReference type="PROSITE" id="PS00012">
    <property type="entry name" value="PHOSPHOPANTETHEINE"/>
    <property type="match status" value="1"/>
</dbReference>
<dbReference type="PANTHER" id="PTHR43775:SF24">
    <property type="entry name" value="NON-REDUCING POLYKETIDE SYNTHASE APTA-RELATED"/>
    <property type="match status" value="1"/>
</dbReference>
<reference evidence="15" key="1">
    <citation type="journal article" date="2023" name="Mol. Phylogenet. Evol.">
        <title>Genome-scale phylogeny and comparative genomics of the fungal order Sordariales.</title>
        <authorList>
            <person name="Hensen N."/>
            <person name="Bonometti L."/>
            <person name="Westerberg I."/>
            <person name="Brannstrom I.O."/>
            <person name="Guillou S."/>
            <person name="Cros-Aarteil S."/>
            <person name="Calhoun S."/>
            <person name="Haridas S."/>
            <person name="Kuo A."/>
            <person name="Mondo S."/>
            <person name="Pangilinan J."/>
            <person name="Riley R."/>
            <person name="LaButti K."/>
            <person name="Andreopoulos B."/>
            <person name="Lipzen A."/>
            <person name="Chen C."/>
            <person name="Yan M."/>
            <person name="Daum C."/>
            <person name="Ng V."/>
            <person name="Clum A."/>
            <person name="Steindorff A."/>
            <person name="Ohm R.A."/>
            <person name="Martin F."/>
            <person name="Silar P."/>
            <person name="Natvig D.O."/>
            <person name="Lalanne C."/>
            <person name="Gautier V."/>
            <person name="Ament-Velasquez S.L."/>
            <person name="Kruys A."/>
            <person name="Hutchinson M.I."/>
            <person name="Powell A.J."/>
            <person name="Barry K."/>
            <person name="Miller A.N."/>
            <person name="Grigoriev I.V."/>
            <person name="Debuchy R."/>
            <person name="Gladieux P."/>
            <person name="Hiltunen Thoren M."/>
            <person name="Johannesson H."/>
        </authorList>
    </citation>
    <scope>NUCLEOTIDE SEQUENCE</scope>
    <source>
        <strain evidence="15">PSN293</strain>
    </source>
</reference>
<feature type="domain" description="PKS/mFAS DH" evidence="14">
    <location>
        <begin position="1663"/>
        <end position="1981"/>
    </location>
</feature>
<dbReference type="SMART" id="SM00825">
    <property type="entry name" value="PKS_KS"/>
    <property type="match status" value="1"/>
</dbReference>
<feature type="active site" description="Proton donor; for dehydratase activity" evidence="10">
    <location>
        <position position="1888"/>
    </location>
</feature>
<evidence type="ECO:0000256" key="4">
    <source>
        <dbReference type="ARBA" id="ARBA00022450"/>
    </source>
</evidence>
<dbReference type="PROSITE" id="PS52004">
    <property type="entry name" value="KS3_2"/>
    <property type="match status" value="1"/>
</dbReference>
<dbReference type="FunFam" id="3.60.15.10:FF:000041">
    <property type="entry name" value="Metallo-beta-lactamase domain protein"/>
    <property type="match status" value="1"/>
</dbReference>
<dbReference type="GO" id="GO:0046872">
    <property type="term" value="F:metal ion binding"/>
    <property type="evidence" value="ECO:0007669"/>
    <property type="project" value="UniProtKB-KW"/>
</dbReference>
<comment type="pathway">
    <text evidence="2">Secondary metabolite biosynthesis.</text>
</comment>
<dbReference type="CDD" id="cd07722">
    <property type="entry name" value="LACTB2-like_MBL-fold"/>
    <property type="match status" value="1"/>
</dbReference>
<dbReference type="InterPro" id="IPR009081">
    <property type="entry name" value="PP-bd_ACP"/>
</dbReference>
<feature type="active site" description="Proton acceptor; for dehydratase activity" evidence="10">
    <location>
        <position position="1695"/>
    </location>
</feature>
<evidence type="ECO:0000313" key="15">
    <source>
        <dbReference type="EMBL" id="KAK4206967.1"/>
    </source>
</evidence>
<dbReference type="InterPro" id="IPR032088">
    <property type="entry name" value="SAT"/>
</dbReference>
<dbReference type="InterPro" id="IPR001279">
    <property type="entry name" value="Metallo-B-lactamas"/>
</dbReference>
<dbReference type="Pfam" id="PF00109">
    <property type="entry name" value="ketoacyl-synt"/>
    <property type="match status" value="1"/>
</dbReference>
<keyword evidence="9" id="KW-0862">Zinc</keyword>
<dbReference type="InterPro" id="IPR036866">
    <property type="entry name" value="RibonucZ/Hydroxyglut_hydro"/>
</dbReference>
<dbReference type="GO" id="GO:0044550">
    <property type="term" value="P:secondary metabolite biosynthetic process"/>
    <property type="evidence" value="ECO:0007669"/>
    <property type="project" value="TreeGrafter"/>
</dbReference>
<dbReference type="Pfam" id="PF00753">
    <property type="entry name" value="Lactamase_B"/>
    <property type="match status" value="1"/>
</dbReference>
<dbReference type="CDD" id="cd00833">
    <property type="entry name" value="PKS"/>
    <property type="match status" value="1"/>
</dbReference>
<evidence type="ECO:0000256" key="6">
    <source>
        <dbReference type="ARBA" id="ARBA00022679"/>
    </source>
</evidence>
<dbReference type="InterPro" id="IPR049900">
    <property type="entry name" value="PKS_mFAS_DH"/>
</dbReference>
<dbReference type="Gene3D" id="1.10.1200.10">
    <property type="entry name" value="ACP-like"/>
    <property type="match status" value="1"/>
</dbReference>
<keyword evidence="5" id="KW-0597">Phosphoprotein</keyword>
<dbReference type="SMART" id="SM00827">
    <property type="entry name" value="PKS_AT"/>
    <property type="match status" value="1"/>
</dbReference>
<dbReference type="InterPro" id="IPR001227">
    <property type="entry name" value="Ac_transferase_dom_sf"/>
</dbReference>
<dbReference type="SUPFAM" id="SSF53901">
    <property type="entry name" value="Thiolase-like"/>
    <property type="match status" value="1"/>
</dbReference>
<feature type="domain" description="Carrier" evidence="12">
    <location>
        <begin position="2044"/>
        <end position="2121"/>
    </location>
</feature>
<comment type="similarity">
    <text evidence="3">Belongs to the metallo-beta-lactamase superfamily.</text>
</comment>
<dbReference type="InterPro" id="IPR014043">
    <property type="entry name" value="Acyl_transferase_dom"/>
</dbReference>
<comment type="cofactor">
    <cofactor evidence="1">
        <name>Zn(2+)</name>
        <dbReference type="ChEBI" id="CHEBI:29105"/>
    </cofactor>
</comment>
<dbReference type="EMBL" id="MU858332">
    <property type="protein sequence ID" value="KAK4206967.1"/>
    <property type="molecule type" value="Genomic_DNA"/>
</dbReference>
<evidence type="ECO:0000256" key="7">
    <source>
        <dbReference type="ARBA" id="ARBA00022723"/>
    </source>
</evidence>
<dbReference type="InterPro" id="IPR030918">
    <property type="entry name" value="PT_fungal_PKS"/>
</dbReference>
<reference evidence="15" key="2">
    <citation type="submission" date="2023-05" db="EMBL/GenBank/DDBJ databases">
        <authorList>
            <consortium name="Lawrence Berkeley National Laboratory"/>
            <person name="Steindorff A."/>
            <person name="Hensen N."/>
            <person name="Bonometti L."/>
            <person name="Westerberg I."/>
            <person name="Brannstrom I.O."/>
            <person name="Guillou S."/>
            <person name="Cros-Aarteil S."/>
            <person name="Calhoun S."/>
            <person name="Haridas S."/>
            <person name="Kuo A."/>
            <person name="Mondo S."/>
            <person name="Pangilinan J."/>
            <person name="Riley R."/>
            <person name="Labutti K."/>
            <person name="Andreopoulos B."/>
            <person name="Lipzen A."/>
            <person name="Chen C."/>
            <person name="Yanf M."/>
            <person name="Daum C."/>
            <person name="Ng V."/>
            <person name="Clum A."/>
            <person name="Ohm R."/>
            <person name="Martin F."/>
            <person name="Silar P."/>
            <person name="Natvig D."/>
            <person name="Lalanne C."/>
            <person name="Gautier V."/>
            <person name="Ament-Velasquez S.L."/>
            <person name="Kruys A."/>
            <person name="Hutchinson M.I."/>
            <person name="Powell A.J."/>
            <person name="Barry K."/>
            <person name="Miller A.N."/>
            <person name="Grigoriev I.V."/>
            <person name="Debuchy R."/>
            <person name="Gladieux P."/>
            <person name="Thoren M.H."/>
            <person name="Johannesson H."/>
        </authorList>
    </citation>
    <scope>NUCLEOTIDE SEQUENCE</scope>
    <source>
        <strain evidence="15">PSN293</strain>
    </source>
</reference>
<keyword evidence="4" id="KW-0596">Phosphopantetheine</keyword>
<dbReference type="PROSITE" id="PS52019">
    <property type="entry name" value="PKS_MFAS_DH"/>
    <property type="match status" value="1"/>
</dbReference>
<evidence type="ECO:0000256" key="1">
    <source>
        <dbReference type="ARBA" id="ARBA00001947"/>
    </source>
</evidence>